<gene>
    <name evidence="1" type="ORF">GKE97_16720</name>
</gene>
<evidence type="ECO:0000313" key="2">
    <source>
        <dbReference type="Proteomes" id="UP000434475"/>
    </source>
</evidence>
<comment type="caution">
    <text evidence="1">The sequence shown here is derived from an EMBL/GenBank/DDBJ whole genome shotgun (WGS) entry which is preliminary data.</text>
</comment>
<evidence type="ECO:0000313" key="1">
    <source>
        <dbReference type="EMBL" id="MSB21149.1"/>
    </source>
</evidence>
<reference evidence="1 2" key="1">
    <citation type="journal article" date="2019" name="Nat. Med.">
        <title>A library of human gut bacterial isolates paired with longitudinal multiomics data enables mechanistic microbiome research.</title>
        <authorList>
            <person name="Poyet M."/>
            <person name="Groussin M."/>
            <person name="Gibbons S.M."/>
            <person name="Avila-Pacheco J."/>
            <person name="Jiang X."/>
            <person name="Kearney S.M."/>
            <person name="Perrotta A.R."/>
            <person name="Berdy B."/>
            <person name="Zhao S."/>
            <person name="Lieberman T.D."/>
            <person name="Swanson P.K."/>
            <person name="Smith M."/>
            <person name="Roesemann S."/>
            <person name="Alexander J.E."/>
            <person name="Rich S.A."/>
            <person name="Livny J."/>
            <person name="Vlamakis H."/>
            <person name="Clish C."/>
            <person name="Bullock K."/>
            <person name="Deik A."/>
            <person name="Scott J."/>
            <person name="Pierce K.A."/>
            <person name="Xavier R.J."/>
            <person name="Alm E.J."/>
        </authorList>
    </citation>
    <scope>NUCLEOTIDE SEQUENCE [LARGE SCALE GENOMIC DNA]</scope>
    <source>
        <strain evidence="1 2">BIOML-A2</strain>
    </source>
</reference>
<accession>A0A6I2R5R0</accession>
<dbReference type="Proteomes" id="UP000434475">
    <property type="component" value="Unassembled WGS sequence"/>
</dbReference>
<organism evidence="1 2">
    <name type="scientific">Flavonifractor plautii</name>
    <name type="common">Fusobacterium plautii</name>
    <dbReference type="NCBI Taxonomy" id="292800"/>
    <lineage>
        <taxon>Bacteria</taxon>
        <taxon>Bacillati</taxon>
        <taxon>Bacillota</taxon>
        <taxon>Clostridia</taxon>
        <taxon>Eubacteriales</taxon>
        <taxon>Oscillospiraceae</taxon>
        <taxon>Flavonifractor</taxon>
    </lineage>
</organism>
<name>A0A6I2R5R0_FLAPL</name>
<dbReference type="AlphaFoldDB" id="A0A6I2R5R0"/>
<protein>
    <submittedName>
        <fullName evidence="1">Uncharacterized protein</fullName>
    </submittedName>
</protein>
<dbReference type="EMBL" id="WKPR01000020">
    <property type="protein sequence ID" value="MSB21149.1"/>
    <property type="molecule type" value="Genomic_DNA"/>
</dbReference>
<dbReference type="RefSeq" id="WP_148337763.1">
    <property type="nucleotide sequence ID" value="NZ_JADMWB010000022.1"/>
</dbReference>
<proteinExistence type="predicted"/>
<sequence>MKLAAFNATCPFEIGDKIKSRRRVKPGEAETFRLDPAAVVEEVHTITDIVCVHSVKNGTVTFLYELDNSGKLVHIAATPRPEQREAATQSGGVMLIAGDESGPLPPEFVDFIKRRFE</sequence>